<name>A0A381Z1Y5_9ZZZZ</name>
<organism evidence="2">
    <name type="scientific">marine metagenome</name>
    <dbReference type="NCBI Taxonomy" id="408172"/>
    <lineage>
        <taxon>unclassified sequences</taxon>
        <taxon>metagenomes</taxon>
        <taxon>ecological metagenomes</taxon>
    </lineage>
</organism>
<protein>
    <recommendedName>
        <fullName evidence="1">Amidase domain-containing protein</fullName>
    </recommendedName>
</protein>
<accession>A0A381Z1Y5</accession>
<reference evidence="2" key="1">
    <citation type="submission" date="2018-05" db="EMBL/GenBank/DDBJ databases">
        <authorList>
            <person name="Lanie J.A."/>
            <person name="Ng W.-L."/>
            <person name="Kazmierczak K.M."/>
            <person name="Andrzejewski T.M."/>
            <person name="Davidsen T.M."/>
            <person name="Wayne K.J."/>
            <person name="Tettelin H."/>
            <person name="Glass J.I."/>
            <person name="Rusch D."/>
            <person name="Podicherti R."/>
            <person name="Tsui H.-C.T."/>
            <person name="Winkler M.E."/>
        </authorList>
    </citation>
    <scope>NUCLEOTIDE SEQUENCE</scope>
</reference>
<dbReference type="PROSITE" id="PS00571">
    <property type="entry name" value="AMIDASES"/>
    <property type="match status" value="1"/>
</dbReference>
<dbReference type="InterPro" id="IPR023631">
    <property type="entry name" value="Amidase_dom"/>
</dbReference>
<sequence>MNKQGIPFLTVAELSEMIREKEVSPVEVTEAYLERIDAVNFKFNSYLTVCRNEALDAARKAESAIAQGNYLGPMHGVPVAVKDQLWTKGVRTTVGSRLMSEFIPEEDATAVANLKSAGAVLLGKTNLTEFALGASQQYSPNRNPWDLNRFTGGSSGGSGSATAAFLCATSLGEDTGGSIRRPAAWCGLSGLRPSWGRVSRYGVAAGSWSMDQVGPISRTVEDAAITLGAIAGKDPKDPYTWDVPVPDYRAALDGEVRGMRVGVISDLVYSDITNAEVRDAVLKAGSVLEELGATVEEVSLPLTVHGGTLSQTLIHVESAMTYRDWVKGNLNEFGHGNRIGLLTGSIMPSSYYYKAQKLRELTRRQIIDALDAYDVLILPTSKSCAPLVEGTDTEITSKEMAAALPPVMTRPFNLAGAPAMSVNCGFNSEGLPIGLQIGGRPFAEETVLKVAYAYEQATDWHNRKPPNS</sequence>
<proteinExistence type="predicted"/>
<dbReference type="AlphaFoldDB" id="A0A381Z1Y5"/>
<feature type="domain" description="Amidase" evidence="1">
    <location>
        <begin position="27"/>
        <end position="448"/>
    </location>
</feature>
<dbReference type="SUPFAM" id="SSF75304">
    <property type="entry name" value="Amidase signature (AS) enzymes"/>
    <property type="match status" value="1"/>
</dbReference>
<dbReference type="PANTHER" id="PTHR11895:SF7">
    <property type="entry name" value="GLUTAMYL-TRNA(GLN) AMIDOTRANSFERASE SUBUNIT A, MITOCHONDRIAL"/>
    <property type="match status" value="1"/>
</dbReference>
<dbReference type="InterPro" id="IPR036928">
    <property type="entry name" value="AS_sf"/>
</dbReference>
<dbReference type="Gene3D" id="3.90.1300.10">
    <property type="entry name" value="Amidase signature (AS) domain"/>
    <property type="match status" value="1"/>
</dbReference>
<evidence type="ECO:0000259" key="1">
    <source>
        <dbReference type="Pfam" id="PF01425"/>
    </source>
</evidence>
<gene>
    <name evidence="2" type="ORF">METZ01_LOCUS135611</name>
</gene>
<evidence type="ECO:0000313" key="2">
    <source>
        <dbReference type="EMBL" id="SVA82757.1"/>
    </source>
</evidence>
<dbReference type="GO" id="GO:0003824">
    <property type="term" value="F:catalytic activity"/>
    <property type="evidence" value="ECO:0007669"/>
    <property type="project" value="InterPro"/>
</dbReference>
<dbReference type="InterPro" id="IPR000120">
    <property type="entry name" value="Amidase"/>
</dbReference>
<dbReference type="PANTHER" id="PTHR11895">
    <property type="entry name" value="TRANSAMIDASE"/>
    <property type="match status" value="1"/>
</dbReference>
<dbReference type="Pfam" id="PF01425">
    <property type="entry name" value="Amidase"/>
    <property type="match status" value="1"/>
</dbReference>
<dbReference type="EMBL" id="UINC01019532">
    <property type="protein sequence ID" value="SVA82757.1"/>
    <property type="molecule type" value="Genomic_DNA"/>
</dbReference>
<dbReference type="InterPro" id="IPR020556">
    <property type="entry name" value="Amidase_CS"/>
</dbReference>